<dbReference type="InterPro" id="IPR017039">
    <property type="entry name" value="Virul_fac_BrkB"/>
</dbReference>
<feature type="region of interest" description="Disordered" evidence="6">
    <location>
        <begin position="335"/>
        <end position="356"/>
    </location>
</feature>
<name>A0A6J4PXR4_9BACT</name>
<protein>
    <submittedName>
        <fullName evidence="8">Ribonuclease BN</fullName>
        <ecNumber evidence="8">3.1.-.-</ecNumber>
    </submittedName>
</protein>
<keyword evidence="5 7" id="KW-0472">Membrane</keyword>
<dbReference type="PANTHER" id="PTHR30213">
    <property type="entry name" value="INNER MEMBRANE PROTEIN YHJD"/>
    <property type="match status" value="1"/>
</dbReference>
<evidence type="ECO:0000256" key="2">
    <source>
        <dbReference type="ARBA" id="ARBA00022475"/>
    </source>
</evidence>
<organism evidence="8">
    <name type="scientific">uncultured Pyrinomonadaceae bacterium</name>
    <dbReference type="NCBI Taxonomy" id="2283094"/>
    <lineage>
        <taxon>Bacteria</taxon>
        <taxon>Pseudomonadati</taxon>
        <taxon>Acidobacteriota</taxon>
        <taxon>Blastocatellia</taxon>
        <taxon>Blastocatellales</taxon>
        <taxon>Pyrinomonadaceae</taxon>
        <taxon>environmental samples</taxon>
    </lineage>
</organism>
<proteinExistence type="predicted"/>
<evidence type="ECO:0000256" key="7">
    <source>
        <dbReference type="SAM" id="Phobius"/>
    </source>
</evidence>
<dbReference type="GO" id="GO:0005886">
    <property type="term" value="C:plasma membrane"/>
    <property type="evidence" value="ECO:0007669"/>
    <property type="project" value="UniProtKB-SubCell"/>
</dbReference>
<dbReference type="AlphaFoldDB" id="A0A6J4PXR4"/>
<evidence type="ECO:0000256" key="5">
    <source>
        <dbReference type="ARBA" id="ARBA00023136"/>
    </source>
</evidence>
<evidence type="ECO:0000256" key="4">
    <source>
        <dbReference type="ARBA" id="ARBA00022989"/>
    </source>
</evidence>
<keyword evidence="8" id="KW-0378">Hydrolase</keyword>
<feature type="transmembrane region" description="Helical" evidence="7">
    <location>
        <begin position="218"/>
        <end position="240"/>
    </location>
</feature>
<dbReference type="EC" id="3.1.-.-" evidence="8"/>
<feature type="transmembrane region" description="Helical" evidence="7">
    <location>
        <begin position="252"/>
        <end position="276"/>
    </location>
</feature>
<sequence>MALLNFKYSDLKEINLKDFFWRLYTKAFDEEDLLSNAAQVAYFFLFALFPLLLFLVSIFGIVLGSDKELRTEMFQYLQQTMPGSAYDLVKSTIDQVTESSSGGKLTFGLLVALYSASAGLDSLRIGLNGVYNLAEKRPWWKTKLLSIAMTLGLGALLTLALGIIFYGGKFVELIFESLGLGLESPFVLGVLQFAIMAIVLVTMFALVYSYLPQHKKPGWTWITPGAIVGIILWLVLSFAFRLYLTYFNTYDATYGSLGAVIILMLWLYLTALVILFGGSMNATLQEFTDPEAAEAGAIKAHAKEAVANPEASKTKTVEDKKAEILPAMAQLGKDDAEVKTAAEERRRRSLEPVGEKKSPVKLAIGLVVGLVENIFFSNKKR</sequence>
<feature type="transmembrane region" description="Helical" evidence="7">
    <location>
        <begin position="186"/>
        <end position="211"/>
    </location>
</feature>
<feature type="transmembrane region" description="Helical" evidence="7">
    <location>
        <begin position="144"/>
        <end position="166"/>
    </location>
</feature>
<keyword evidence="4 7" id="KW-1133">Transmembrane helix</keyword>
<dbReference type="PANTHER" id="PTHR30213:SF0">
    <property type="entry name" value="UPF0761 MEMBRANE PROTEIN YIHY"/>
    <property type="match status" value="1"/>
</dbReference>
<dbReference type="EMBL" id="CADCUR010000291">
    <property type="protein sequence ID" value="CAA9427249.1"/>
    <property type="molecule type" value="Genomic_DNA"/>
</dbReference>
<feature type="transmembrane region" description="Helical" evidence="7">
    <location>
        <begin position="40"/>
        <end position="63"/>
    </location>
</feature>
<dbReference type="NCBIfam" id="TIGR00765">
    <property type="entry name" value="yihY_not_rbn"/>
    <property type="match status" value="1"/>
</dbReference>
<comment type="subcellular location">
    <subcellularLocation>
        <location evidence="1">Cell membrane</location>
        <topology evidence="1">Multi-pass membrane protein</topology>
    </subcellularLocation>
</comment>
<keyword evidence="3 7" id="KW-0812">Transmembrane</keyword>
<evidence type="ECO:0000256" key="6">
    <source>
        <dbReference type="SAM" id="MobiDB-lite"/>
    </source>
</evidence>
<keyword evidence="2" id="KW-1003">Cell membrane</keyword>
<accession>A0A6J4PXR4</accession>
<evidence type="ECO:0000256" key="1">
    <source>
        <dbReference type="ARBA" id="ARBA00004651"/>
    </source>
</evidence>
<dbReference type="Pfam" id="PF03631">
    <property type="entry name" value="Virul_fac_BrkB"/>
    <property type="match status" value="1"/>
</dbReference>
<dbReference type="GO" id="GO:0016787">
    <property type="term" value="F:hydrolase activity"/>
    <property type="evidence" value="ECO:0007669"/>
    <property type="project" value="UniProtKB-KW"/>
</dbReference>
<evidence type="ECO:0000313" key="8">
    <source>
        <dbReference type="EMBL" id="CAA9427249.1"/>
    </source>
</evidence>
<reference evidence="8" key="1">
    <citation type="submission" date="2020-02" db="EMBL/GenBank/DDBJ databases">
        <authorList>
            <person name="Meier V. D."/>
        </authorList>
    </citation>
    <scope>NUCLEOTIDE SEQUENCE</scope>
    <source>
        <strain evidence="8">AVDCRST_MAG74</strain>
    </source>
</reference>
<evidence type="ECO:0000256" key="3">
    <source>
        <dbReference type="ARBA" id="ARBA00022692"/>
    </source>
</evidence>
<gene>
    <name evidence="8" type="ORF">AVDCRST_MAG74-3423</name>
</gene>